<evidence type="ECO:0000256" key="3">
    <source>
        <dbReference type="SAM" id="MobiDB-lite"/>
    </source>
</evidence>
<evidence type="ECO:0000313" key="4">
    <source>
        <dbReference type="EMBL" id="EPY22300.1"/>
    </source>
</evidence>
<proteinExistence type="predicted"/>
<dbReference type="InterPro" id="IPR021133">
    <property type="entry name" value="HEAT_type_2"/>
</dbReference>
<dbReference type="InterPro" id="IPR011989">
    <property type="entry name" value="ARM-like"/>
</dbReference>
<comment type="caution">
    <text evidence="4">The sequence shown here is derived from an EMBL/GenBank/DDBJ whole genome shotgun (WGS) entry which is preliminary data.</text>
</comment>
<dbReference type="GO" id="GO:0000159">
    <property type="term" value="C:protein phosphatase type 2A complex"/>
    <property type="evidence" value="ECO:0007669"/>
    <property type="project" value="TreeGrafter"/>
</dbReference>
<accession>S9VGM8</accession>
<evidence type="ECO:0000313" key="5">
    <source>
        <dbReference type="Proteomes" id="UP000015354"/>
    </source>
</evidence>
<name>S9VGM8_9TRYP</name>
<protein>
    <submittedName>
        <fullName evidence="4">Protein phosphatase 2 (Formerly 2A), regulatory subunit A</fullName>
    </submittedName>
</protein>
<feature type="repeat" description="HEAT" evidence="2">
    <location>
        <begin position="420"/>
        <end position="458"/>
    </location>
</feature>
<dbReference type="GO" id="GO:0005634">
    <property type="term" value="C:nucleus"/>
    <property type="evidence" value="ECO:0007669"/>
    <property type="project" value="TreeGrafter"/>
</dbReference>
<feature type="compositionally biased region" description="Polar residues" evidence="3">
    <location>
        <begin position="74"/>
        <end position="112"/>
    </location>
</feature>
<evidence type="ECO:0000256" key="1">
    <source>
        <dbReference type="ARBA" id="ARBA00022737"/>
    </source>
</evidence>
<dbReference type="InterPro" id="IPR016024">
    <property type="entry name" value="ARM-type_fold"/>
</dbReference>
<dbReference type="EMBL" id="ATMH01008254">
    <property type="protein sequence ID" value="EPY22300.1"/>
    <property type="molecule type" value="Genomic_DNA"/>
</dbReference>
<feature type="compositionally biased region" description="Low complexity" evidence="3">
    <location>
        <begin position="9"/>
        <end position="27"/>
    </location>
</feature>
<dbReference type="GO" id="GO:0019888">
    <property type="term" value="F:protein phosphatase regulator activity"/>
    <property type="evidence" value="ECO:0007669"/>
    <property type="project" value="TreeGrafter"/>
</dbReference>
<keyword evidence="5" id="KW-1185">Reference proteome</keyword>
<feature type="repeat" description="HEAT" evidence="2">
    <location>
        <begin position="344"/>
        <end position="383"/>
    </location>
</feature>
<dbReference type="Proteomes" id="UP000015354">
    <property type="component" value="Unassembled WGS sequence"/>
</dbReference>
<gene>
    <name evidence="4" type="ORF">STCU_08254</name>
</gene>
<dbReference type="PROSITE" id="PS50077">
    <property type="entry name" value="HEAT_REPEAT"/>
    <property type="match status" value="3"/>
</dbReference>
<organism evidence="4 5">
    <name type="scientific">Strigomonas culicis</name>
    <dbReference type="NCBI Taxonomy" id="28005"/>
    <lineage>
        <taxon>Eukaryota</taxon>
        <taxon>Discoba</taxon>
        <taxon>Euglenozoa</taxon>
        <taxon>Kinetoplastea</taxon>
        <taxon>Metakinetoplastina</taxon>
        <taxon>Trypanosomatida</taxon>
        <taxon>Trypanosomatidae</taxon>
        <taxon>Strigomonadinae</taxon>
        <taxon>Strigomonas</taxon>
    </lineage>
</organism>
<sequence>MPRVRPVDSSKSASVPSPSPSPSTTADLHSPFEPPMSLSPVSAHGGAERRTGSPSLPMPPLDARRCSAGDGATGESSPSARTSSGSLRDASGSGSSNPCRSLNPAFTLSPRQGSDVDTMEHSMAPPEIVLELDKPHPPERYVCDVLSTEARRVFVTQHCADLAKKMSTDRILDSLLPALLTIFELDDYAESFDNCDGCIARVLPDVIGQMDTKSVETVSYFMGLIMELCCSAESNVRADVTTALQQVCTMVDEPVLVELLLPLVLSMRLSFWVVPRAIAAGLLGALAVYPAVVQASGAPVTQWFNWFLESGSDAAVLVREAAVASLHQWVSVAKVHHVQLVLMPLPLVKEFITDDLSDTVRYLLVQEMVELATLVGPDATSKYLLGSYLMACRDPSWRVRFTAADKMGRFATKLADPAVLLPHLAQLAEDEEPEIRSAAARQLDAFAERLPGKIIESQCVPMALRLGEDCDAVVRSGAAQHYAPLILLESEAVVTSVCRRVVQLMQDEVFSVQISAIQSLESIVRVLGTLAPQRGDGGPTEGRSSPATAFTSTKVERRIATVINALVQHLFAMSDAGNWRLRDAAVHAMRFFCGILREDEFTPLTITIRTLLRDPVSEVRRQAIDSLEVVARHYGAEWAAQTTAELLHGEFSAENQKSYMWRVIAIHCLRVLLPVVSGLSIHDLRCQHMHTITVALLRQYAADTVANVRLALVKAMPRCSMWFAGGAPEQAAFNEATLALRADADAEVAGLAQAIPATGRWQGSDDALLIVRGRPFARAVAMHWR</sequence>
<reference evidence="4 5" key="1">
    <citation type="journal article" date="2013" name="PLoS ONE">
        <title>Predicting the Proteins of Angomonas deanei, Strigomonas culicis and Their Respective Endosymbionts Reveals New Aspects of the Trypanosomatidae Family.</title>
        <authorList>
            <person name="Motta M.C."/>
            <person name="Martins A.C."/>
            <person name="de Souza S.S."/>
            <person name="Catta-Preta C.M."/>
            <person name="Silva R."/>
            <person name="Klein C.C."/>
            <person name="de Almeida L.G."/>
            <person name="de Lima Cunha O."/>
            <person name="Ciapina L.P."/>
            <person name="Brocchi M."/>
            <person name="Colabardini A.C."/>
            <person name="de Araujo Lima B."/>
            <person name="Machado C.R."/>
            <person name="de Almeida Soares C.M."/>
            <person name="Probst C.M."/>
            <person name="de Menezes C.B."/>
            <person name="Thompson C.E."/>
            <person name="Bartholomeu D.C."/>
            <person name="Gradia D.F."/>
            <person name="Pavoni D.P."/>
            <person name="Grisard E.C."/>
            <person name="Fantinatti-Garboggini F."/>
            <person name="Marchini F.K."/>
            <person name="Rodrigues-Luiz G.F."/>
            <person name="Wagner G."/>
            <person name="Goldman G.H."/>
            <person name="Fietto J.L."/>
            <person name="Elias M.C."/>
            <person name="Goldman M.H."/>
            <person name="Sagot M.F."/>
            <person name="Pereira M."/>
            <person name="Stoco P.H."/>
            <person name="de Mendonca-Neto R.P."/>
            <person name="Teixeira S.M."/>
            <person name="Maciel T.E."/>
            <person name="de Oliveira Mendes T.A."/>
            <person name="Urmenyi T.P."/>
            <person name="de Souza W."/>
            <person name="Schenkman S."/>
            <person name="de Vasconcelos A.T."/>
        </authorList>
    </citation>
    <scope>NUCLEOTIDE SEQUENCE [LARGE SCALE GENOMIC DNA]</scope>
</reference>
<feature type="region of interest" description="Disordered" evidence="3">
    <location>
        <begin position="1"/>
        <end position="119"/>
    </location>
</feature>
<dbReference type="PANTHER" id="PTHR10648:SF23">
    <property type="entry name" value="PHOSPHATASE 2A REGULATORY SUBUNIT, PUTATIVE-RELATED"/>
    <property type="match status" value="1"/>
</dbReference>
<dbReference type="OrthoDB" id="340346at2759"/>
<feature type="repeat" description="HEAT" evidence="2">
    <location>
        <begin position="604"/>
        <end position="642"/>
    </location>
</feature>
<dbReference type="AlphaFoldDB" id="S9VGM8"/>
<dbReference type="Pfam" id="PF13646">
    <property type="entry name" value="HEAT_2"/>
    <property type="match status" value="1"/>
</dbReference>
<dbReference type="SUPFAM" id="SSF48371">
    <property type="entry name" value="ARM repeat"/>
    <property type="match status" value="1"/>
</dbReference>
<dbReference type="Gene3D" id="1.25.10.10">
    <property type="entry name" value="Leucine-rich Repeat Variant"/>
    <property type="match status" value="1"/>
</dbReference>
<dbReference type="InterPro" id="IPR051023">
    <property type="entry name" value="PP2A_Regulatory_Subunit_A"/>
</dbReference>
<dbReference type="PANTHER" id="PTHR10648">
    <property type="entry name" value="SERINE/THREONINE-PROTEIN PHOSPHATASE PP2A 65 KDA REGULATORY SUBUNIT"/>
    <property type="match status" value="1"/>
</dbReference>
<keyword evidence="1" id="KW-0677">Repeat</keyword>
<evidence type="ECO:0000256" key="2">
    <source>
        <dbReference type="PROSITE-ProRule" id="PRU00103"/>
    </source>
</evidence>
<dbReference type="GO" id="GO:0005829">
    <property type="term" value="C:cytosol"/>
    <property type="evidence" value="ECO:0007669"/>
    <property type="project" value="TreeGrafter"/>
</dbReference>